<dbReference type="AlphaFoldDB" id="A0A445CLL2"/>
<protein>
    <recommendedName>
        <fullName evidence="3">Disease resistance R13L4/SHOC-2-like LRR domain-containing protein</fullName>
    </recommendedName>
</protein>
<keyword evidence="2" id="KW-0611">Plant defense</keyword>
<sequence length="334" mass="37626">MAEPVPFGIMERLIAELASPALDEIRLKDTLLLVKSVLLDAERKQENNRPLTMLTTSLMIFKPKNECVLVSSDMQNISGNILHQSYIEDDLRGILFSRGIFRVRTILSPVHGVGAKDEVLLNAWISRYKSLRFLDLSDSTYETLPHSIAKLKHLRFLSLRNNTKIQTLNASICKLLNLQSLLLDGCTKLEILPQELRNSINLRQLGITTKQSVLPESDIAKLSSLEFLCIKKCDKLESLFVGRKLPNLRTLELVETLPSCFQGSASTLEALAIKECNRLESLPEWLSNPSSLKSLQITNCPNLKSLPSDLHRPALKSFQISDCPRLQTTHQLKM</sequence>
<accession>A0A445CLL2</accession>
<dbReference type="PANTHER" id="PTHR36766:SF61">
    <property type="entry name" value="NB-ARC DOMAIN DISEASE RESISTANCE PROTEIN"/>
    <property type="match status" value="1"/>
</dbReference>
<gene>
    <name evidence="4" type="ORF">Ahy_A06g026774</name>
</gene>
<dbReference type="InterPro" id="IPR055414">
    <property type="entry name" value="LRR_R13L4/SHOC2-like"/>
</dbReference>
<evidence type="ECO:0000256" key="2">
    <source>
        <dbReference type="ARBA" id="ARBA00022821"/>
    </source>
</evidence>
<evidence type="ECO:0000313" key="4">
    <source>
        <dbReference type="EMBL" id="RYR51798.1"/>
    </source>
</evidence>
<dbReference type="GO" id="GO:0006952">
    <property type="term" value="P:defense response"/>
    <property type="evidence" value="ECO:0007669"/>
    <property type="project" value="UniProtKB-KW"/>
</dbReference>
<dbReference type="Gene3D" id="3.80.10.10">
    <property type="entry name" value="Ribonuclease Inhibitor"/>
    <property type="match status" value="1"/>
</dbReference>
<keyword evidence="1" id="KW-0677">Repeat</keyword>
<dbReference type="EMBL" id="SDMP01000006">
    <property type="protein sequence ID" value="RYR51798.1"/>
    <property type="molecule type" value="Genomic_DNA"/>
</dbReference>
<dbReference type="PANTHER" id="PTHR36766">
    <property type="entry name" value="PLANT BROAD-SPECTRUM MILDEW RESISTANCE PROTEIN RPW8"/>
    <property type="match status" value="1"/>
</dbReference>
<proteinExistence type="predicted"/>
<evidence type="ECO:0000313" key="5">
    <source>
        <dbReference type="Proteomes" id="UP000289738"/>
    </source>
</evidence>
<dbReference type="SUPFAM" id="SSF52058">
    <property type="entry name" value="L domain-like"/>
    <property type="match status" value="1"/>
</dbReference>
<name>A0A445CLL2_ARAHY</name>
<reference evidence="4 5" key="1">
    <citation type="submission" date="2019-01" db="EMBL/GenBank/DDBJ databases">
        <title>Sequencing of cultivated peanut Arachis hypogaea provides insights into genome evolution and oil improvement.</title>
        <authorList>
            <person name="Chen X."/>
        </authorList>
    </citation>
    <scope>NUCLEOTIDE SEQUENCE [LARGE SCALE GENOMIC DNA]</scope>
    <source>
        <strain evidence="5">cv. Fuhuasheng</strain>
        <tissue evidence="4">Leaves</tissue>
    </source>
</reference>
<evidence type="ECO:0000256" key="1">
    <source>
        <dbReference type="ARBA" id="ARBA00022737"/>
    </source>
</evidence>
<evidence type="ECO:0000259" key="3">
    <source>
        <dbReference type="Pfam" id="PF23598"/>
    </source>
</evidence>
<keyword evidence="5" id="KW-1185">Reference proteome</keyword>
<dbReference type="STRING" id="3818.A0A445CLL2"/>
<feature type="domain" description="Disease resistance R13L4/SHOC-2-like LRR" evidence="3">
    <location>
        <begin position="126"/>
        <end position="297"/>
    </location>
</feature>
<dbReference type="Pfam" id="PF23598">
    <property type="entry name" value="LRR_14"/>
    <property type="match status" value="1"/>
</dbReference>
<dbReference type="InterPro" id="IPR032675">
    <property type="entry name" value="LRR_dom_sf"/>
</dbReference>
<dbReference type="Proteomes" id="UP000289738">
    <property type="component" value="Chromosome A06"/>
</dbReference>
<organism evidence="4 5">
    <name type="scientific">Arachis hypogaea</name>
    <name type="common">Peanut</name>
    <dbReference type="NCBI Taxonomy" id="3818"/>
    <lineage>
        <taxon>Eukaryota</taxon>
        <taxon>Viridiplantae</taxon>
        <taxon>Streptophyta</taxon>
        <taxon>Embryophyta</taxon>
        <taxon>Tracheophyta</taxon>
        <taxon>Spermatophyta</taxon>
        <taxon>Magnoliopsida</taxon>
        <taxon>eudicotyledons</taxon>
        <taxon>Gunneridae</taxon>
        <taxon>Pentapetalae</taxon>
        <taxon>rosids</taxon>
        <taxon>fabids</taxon>
        <taxon>Fabales</taxon>
        <taxon>Fabaceae</taxon>
        <taxon>Papilionoideae</taxon>
        <taxon>50 kb inversion clade</taxon>
        <taxon>dalbergioids sensu lato</taxon>
        <taxon>Dalbergieae</taxon>
        <taxon>Pterocarpus clade</taxon>
        <taxon>Arachis</taxon>
    </lineage>
</organism>
<comment type="caution">
    <text evidence="4">The sequence shown here is derived from an EMBL/GenBank/DDBJ whole genome shotgun (WGS) entry which is preliminary data.</text>
</comment>